<protein>
    <submittedName>
        <fullName evidence="2">Uncharacterized protein</fullName>
    </submittedName>
</protein>
<dbReference type="AlphaFoldDB" id="A0A151M5T4"/>
<gene>
    <name evidence="2" type="ORF">Y1Q_0006844</name>
</gene>
<proteinExistence type="predicted"/>
<keyword evidence="3" id="KW-1185">Reference proteome</keyword>
<keyword evidence="1" id="KW-0472">Membrane</keyword>
<reference evidence="2 3" key="1">
    <citation type="journal article" date="2012" name="Genome Biol.">
        <title>Sequencing three crocodilian genomes to illuminate the evolution of archosaurs and amniotes.</title>
        <authorList>
            <person name="St John J.A."/>
            <person name="Braun E.L."/>
            <person name="Isberg S.R."/>
            <person name="Miles L.G."/>
            <person name="Chong A.Y."/>
            <person name="Gongora J."/>
            <person name="Dalzell P."/>
            <person name="Moran C."/>
            <person name="Bed'hom B."/>
            <person name="Abzhanov A."/>
            <person name="Burgess S.C."/>
            <person name="Cooksey A.M."/>
            <person name="Castoe T.A."/>
            <person name="Crawford N.G."/>
            <person name="Densmore L.D."/>
            <person name="Drew J.C."/>
            <person name="Edwards S.V."/>
            <person name="Faircloth B.C."/>
            <person name="Fujita M.K."/>
            <person name="Greenwold M.J."/>
            <person name="Hoffmann F.G."/>
            <person name="Howard J.M."/>
            <person name="Iguchi T."/>
            <person name="Janes D.E."/>
            <person name="Khan S.Y."/>
            <person name="Kohno S."/>
            <person name="de Koning A.J."/>
            <person name="Lance S.L."/>
            <person name="McCarthy F.M."/>
            <person name="McCormack J.E."/>
            <person name="Merchant M.E."/>
            <person name="Peterson D.G."/>
            <person name="Pollock D.D."/>
            <person name="Pourmand N."/>
            <person name="Raney B.J."/>
            <person name="Roessler K.A."/>
            <person name="Sanford J.R."/>
            <person name="Sawyer R.H."/>
            <person name="Schmidt C.J."/>
            <person name="Triplett E.W."/>
            <person name="Tuberville T.D."/>
            <person name="Venegas-Anaya M."/>
            <person name="Howard J.T."/>
            <person name="Jarvis E.D."/>
            <person name="Guillette L.J.Jr."/>
            <person name="Glenn T.C."/>
            <person name="Green R.E."/>
            <person name="Ray D.A."/>
        </authorList>
    </citation>
    <scope>NUCLEOTIDE SEQUENCE [LARGE SCALE GENOMIC DNA]</scope>
    <source>
        <strain evidence="2">KSC_2009_1</strain>
    </source>
</reference>
<keyword evidence="1" id="KW-0812">Transmembrane</keyword>
<comment type="caution">
    <text evidence="2">The sequence shown here is derived from an EMBL/GenBank/DDBJ whole genome shotgun (WGS) entry which is preliminary data.</text>
</comment>
<evidence type="ECO:0000313" key="2">
    <source>
        <dbReference type="EMBL" id="KYO19885.1"/>
    </source>
</evidence>
<dbReference type="Proteomes" id="UP000050525">
    <property type="component" value="Unassembled WGS sequence"/>
</dbReference>
<sequence>MASSAMTNLTVREDCSTGKGVHATISFVAALRSSDPSLSGNNMALRKAEMYSRSGWVAHHILLLITIGLSLTEMHPGVHAQECRQTSAEKCPSYTCSAPAESKVSLPLSLPREMVVVCRQTRAPDCVDILQFRSGSPSYYNSTFQGYVSLSSNEFTATLHRWLEGRYLIQTSMDKRCIANVDLATRSPSHAGGEQAPGSPQGNKSATQTWSLSMGNLVAICLLLVLGLKF</sequence>
<organism evidence="2 3">
    <name type="scientific">Alligator mississippiensis</name>
    <name type="common">American alligator</name>
    <dbReference type="NCBI Taxonomy" id="8496"/>
    <lineage>
        <taxon>Eukaryota</taxon>
        <taxon>Metazoa</taxon>
        <taxon>Chordata</taxon>
        <taxon>Craniata</taxon>
        <taxon>Vertebrata</taxon>
        <taxon>Euteleostomi</taxon>
        <taxon>Archelosauria</taxon>
        <taxon>Archosauria</taxon>
        <taxon>Crocodylia</taxon>
        <taxon>Alligatoridae</taxon>
        <taxon>Alligatorinae</taxon>
        <taxon>Alligator</taxon>
    </lineage>
</organism>
<accession>A0A151M5T4</accession>
<keyword evidence="1" id="KW-1133">Transmembrane helix</keyword>
<evidence type="ECO:0000313" key="3">
    <source>
        <dbReference type="Proteomes" id="UP000050525"/>
    </source>
</evidence>
<dbReference type="EMBL" id="AKHW03006526">
    <property type="protein sequence ID" value="KYO19885.1"/>
    <property type="molecule type" value="Genomic_DNA"/>
</dbReference>
<evidence type="ECO:0000256" key="1">
    <source>
        <dbReference type="SAM" id="Phobius"/>
    </source>
</evidence>
<name>A0A151M5T4_ALLMI</name>
<feature type="transmembrane region" description="Helical" evidence="1">
    <location>
        <begin position="210"/>
        <end position="228"/>
    </location>
</feature>